<dbReference type="OMA" id="DPRLKCW"/>
<dbReference type="OrthoDB" id="10263316at2759"/>
<accession>A0A0M4E4Z7</accession>
<protein>
    <submittedName>
        <fullName evidence="1">CG11060</fullName>
    </submittedName>
</protein>
<dbReference type="Pfam" id="PF14646">
    <property type="entry name" value="MYCBPAP"/>
    <property type="match status" value="1"/>
</dbReference>
<gene>
    <name evidence="1" type="ORF">Dbus_chr2Rg820</name>
</gene>
<dbReference type="STRING" id="30019.A0A0M4E4Z7"/>
<evidence type="ECO:0000313" key="1">
    <source>
        <dbReference type="EMBL" id="ALC41241.1"/>
    </source>
</evidence>
<feature type="non-terminal residue" evidence="1">
    <location>
        <position position="605"/>
    </location>
</feature>
<reference evidence="1 2" key="1">
    <citation type="submission" date="2015-08" db="EMBL/GenBank/DDBJ databases">
        <title>Ancestral chromatin configuration constrains chromatin evolution on differentiating sex chromosomes in Drosophila.</title>
        <authorList>
            <person name="Zhou Q."/>
            <person name="Bachtrog D."/>
        </authorList>
    </citation>
    <scope>NUCLEOTIDE SEQUENCE [LARGE SCALE GENOMIC DNA]</scope>
    <source>
        <tissue evidence="1">Whole larvae</tissue>
    </source>
</reference>
<proteinExistence type="predicted"/>
<name>A0A0M4E4Z7_DROBS</name>
<keyword evidence="2" id="KW-1185">Reference proteome</keyword>
<sequence length="605" mass="69873">SECSKQKLVEPNLELDPRLKCWQQMLQQRGVLQQRIQRQTGKRADQVLFNRHVTVDERQKQLFRRMLDTAVRSEGVPLTKPKAVLPARKVDAPECRELRELKFAEPKLRTFEFVGMPQVACEEQGVALPTAESQFMRSPVLLQRIEECEEHLTNIMDFCPEIEKLQVVKQPQPALPPLLCQGEDPMCTISSSSSIETESEELLVPVPVPEKAEPSVEEQQEGNWLLKTQQRQRIVHSSNIVRINGINYGFGENTGLLCNTITLQFECSPYERQVKTLVELENIGSKFIAVSLYQSLPSIQTLPIQLAHNNEFVFDHRSFILQPEERRIIQVMFQPLKVGVKFLQWSMRFERQPFCGPRQLEILLEGRCVAPESFQHRIDAHQQLLVDKGNRQMARRLAKMQALLAPIIDNTTQCPYVRALDEREVFAAQNAGFICQRYADLEALKEIHALIKKPRQPAWDYSLKSLRELISQQGLKQREALQVILSDLITPMRCGYGDFLAKIQANPERERSSYIYVRGILCSTIEEFEAQADSIEQQFYKTEYQSYMTFLDQEEELPDSFYIDWFVANRVSTSKYFKDSLYMQAYSMLCDAVENIVSAIESTVH</sequence>
<dbReference type="EMBL" id="CP012524">
    <property type="protein sequence ID" value="ALC41241.1"/>
    <property type="molecule type" value="Genomic_DNA"/>
</dbReference>
<dbReference type="InterPro" id="IPR032707">
    <property type="entry name" value="MYCBPAP"/>
</dbReference>
<evidence type="ECO:0000313" key="2">
    <source>
        <dbReference type="Proteomes" id="UP000494163"/>
    </source>
</evidence>
<organism evidence="1 2">
    <name type="scientific">Drosophila busckii</name>
    <name type="common">Fruit fly</name>
    <dbReference type="NCBI Taxonomy" id="30019"/>
    <lineage>
        <taxon>Eukaryota</taxon>
        <taxon>Metazoa</taxon>
        <taxon>Ecdysozoa</taxon>
        <taxon>Arthropoda</taxon>
        <taxon>Hexapoda</taxon>
        <taxon>Insecta</taxon>
        <taxon>Pterygota</taxon>
        <taxon>Neoptera</taxon>
        <taxon>Endopterygota</taxon>
        <taxon>Diptera</taxon>
        <taxon>Brachycera</taxon>
        <taxon>Muscomorpha</taxon>
        <taxon>Ephydroidea</taxon>
        <taxon>Drosophilidae</taxon>
        <taxon>Drosophila</taxon>
    </lineage>
</organism>
<feature type="non-terminal residue" evidence="1">
    <location>
        <position position="1"/>
    </location>
</feature>
<dbReference type="Proteomes" id="UP000494163">
    <property type="component" value="Chromosome 2R"/>
</dbReference>
<dbReference type="AlphaFoldDB" id="A0A0M4E4Z7"/>